<evidence type="ECO:0000256" key="3">
    <source>
        <dbReference type="ARBA" id="ARBA00022519"/>
    </source>
</evidence>
<keyword evidence="6 7" id="KW-0472">Membrane</keyword>
<evidence type="ECO:0000256" key="1">
    <source>
        <dbReference type="ARBA" id="ARBA00004533"/>
    </source>
</evidence>
<evidence type="ECO:0000313" key="9">
    <source>
        <dbReference type="EMBL" id="PKI81521.1"/>
    </source>
</evidence>
<gene>
    <name evidence="9" type="ORF">CP960_03885</name>
</gene>
<keyword evidence="3" id="KW-0997">Cell inner membrane</keyword>
<dbReference type="KEGG" id="ahs:AHALO_1802"/>
<keyword evidence="10" id="KW-1185">Reference proteome</keyword>
<reference evidence="9 10" key="1">
    <citation type="submission" date="2017-09" db="EMBL/GenBank/DDBJ databases">
        <title>Genomics of the genus Arcobacter.</title>
        <authorList>
            <person name="Perez-Cataluna A."/>
            <person name="Figueras M.J."/>
            <person name="Salas-Masso N."/>
        </authorList>
    </citation>
    <scope>NUCLEOTIDE SEQUENCE [LARGE SCALE GENOMIC DNA]</scope>
    <source>
        <strain evidence="9 10">DSM 18005</strain>
    </source>
</reference>
<comment type="subcellular location">
    <subcellularLocation>
        <location evidence="1">Cell inner membrane</location>
    </subcellularLocation>
</comment>
<dbReference type="Pfam" id="PF02470">
    <property type="entry name" value="MlaD"/>
    <property type="match status" value="4"/>
</dbReference>
<accession>A0A2N1J4N6</accession>
<feature type="transmembrane region" description="Helical" evidence="7">
    <location>
        <begin position="16"/>
        <end position="36"/>
    </location>
</feature>
<dbReference type="RefSeq" id="WP_101183921.1">
    <property type="nucleotide sequence ID" value="NZ_CP031218.1"/>
</dbReference>
<dbReference type="AlphaFoldDB" id="A0A2N1J4N6"/>
<dbReference type="EMBL" id="NXIF01000014">
    <property type="protein sequence ID" value="PKI81521.1"/>
    <property type="molecule type" value="Genomic_DNA"/>
</dbReference>
<keyword evidence="2" id="KW-1003">Cell membrane</keyword>
<keyword evidence="5 7" id="KW-1133">Transmembrane helix</keyword>
<organism evidence="9 10">
    <name type="scientific">Malaciobacter halophilus</name>
    <dbReference type="NCBI Taxonomy" id="197482"/>
    <lineage>
        <taxon>Bacteria</taxon>
        <taxon>Pseudomonadati</taxon>
        <taxon>Campylobacterota</taxon>
        <taxon>Epsilonproteobacteria</taxon>
        <taxon>Campylobacterales</taxon>
        <taxon>Arcobacteraceae</taxon>
        <taxon>Malaciobacter</taxon>
    </lineage>
</organism>
<feature type="domain" description="Mce/MlaD" evidence="8">
    <location>
        <begin position="525"/>
        <end position="585"/>
    </location>
</feature>
<feature type="domain" description="Mce/MlaD" evidence="8">
    <location>
        <begin position="654"/>
        <end position="713"/>
    </location>
</feature>
<dbReference type="PANTHER" id="PTHR30462">
    <property type="entry name" value="INTERMEMBRANE TRANSPORT PROTEIN PQIB-RELATED"/>
    <property type="match status" value="1"/>
</dbReference>
<dbReference type="OrthoDB" id="9806984at2"/>
<proteinExistence type="predicted"/>
<evidence type="ECO:0000256" key="5">
    <source>
        <dbReference type="ARBA" id="ARBA00022989"/>
    </source>
</evidence>
<dbReference type="PANTHER" id="PTHR30462:SF0">
    <property type="entry name" value="INTERMEMBRANE TRANSPORT PROTEIN YEBT"/>
    <property type="match status" value="1"/>
</dbReference>
<dbReference type="InterPro" id="IPR051800">
    <property type="entry name" value="PqiA-PqiB_transport"/>
</dbReference>
<feature type="domain" description="Mce/MlaD" evidence="8">
    <location>
        <begin position="407"/>
        <end position="461"/>
    </location>
</feature>
<feature type="domain" description="Mce/MlaD" evidence="8">
    <location>
        <begin position="43"/>
        <end position="135"/>
    </location>
</feature>
<comment type="caution">
    <text evidence="9">The sequence shown here is derived from an EMBL/GenBank/DDBJ whole genome shotgun (WGS) entry which is preliminary data.</text>
</comment>
<evidence type="ECO:0000256" key="2">
    <source>
        <dbReference type="ARBA" id="ARBA00022475"/>
    </source>
</evidence>
<keyword evidence="4 7" id="KW-0812">Transmembrane</keyword>
<evidence type="ECO:0000256" key="4">
    <source>
        <dbReference type="ARBA" id="ARBA00022692"/>
    </source>
</evidence>
<protein>
    <recommendedName>
        <fullName evidence="8">Mce/MlaD domain-containing protein</fullName>
    </recommendedName>
</protein>
<dbReference type="Proteomes" id="UP000233248">
    <property type="component" value="Unassembled WGS sequence"/>
</dbReference>
<evidence type="ECO:0000259" key="8">
    <source>
        <dbReference type="Pfam" id="PF02470"/>
    </source>
</evidence>
<evidence type="ECO:0000313" key="10">
    <source>
        <dbReference type="Proteomes" id="UP000233248"/>
    </source>
</evidence>
<dbReference type="InterPro" id="IPR003399">
    <property type="entry name" value="Mce/MlaD"/>
</dbReference>
<evidence type="ECO:0000256" key="7">
    <source>
        <dbReference type="SAM" id="Phobius"/>
    </source>
</evidence>
<evidence type="ECO:0000256" key="6">
    <source>
        <dbReference type="ARBA" id="ARBA00023136"/>
    </source>
</evidence>
<name>A0A2N1J4N6_9BACT</name>
<dbReference type="GO" id="GO:0005886">
    <property type="term" value="C:plasma membrane"/>
    <property type="evidence" value="ECO:0007669"/>
    <property type="project" value="UniProtKB-SubCell"/>
</dbReference>
<sequence>MSENIQHESVKKSKKIVFIIWLLPFIALLISSWMLYKHFDKQGEEVSVSFNNAEGFVVGKTPLKYKGIKIGVITNIEVDENNINRFIVNIEVHKKALPLVAKEGTRFWKVEPKATITEISGLNTILSGVYIEAMPKVQKIEQIKNLKTQYSFEAVSEKPINYFNNGIFLTLKSQKGSLEVGAPILYKSFVVGKIVKKNLIKNDIFYTIFIENEYKDLVKHSSNFWNISGVDIKASLSGVKFKIDTLASLIAGGIEFDSNSLKPPLEDKTKVFDLYDNKDDIAYLKDYVILETTKEHNLQKEFSKVFYNGIEVGFVDDISYLPNDKKGYLFIKFKKEFSSLLSYKPYFELVKPSISLDKLEKISSIIKGSFIRLTKTSQTLENSKKDIYTLHNFSKPKTVYKLLLKSDDNIKISENSPVYFKDIKVGKVKTKKLHPNSDELRVEVDIFKKYEYLVNKTSNFYVQSPIEFNASLEKLSLKTAPLNGFLNSSIAFETTNLKAKKVSNRFYLFPSYEKMLEDKYLQQKGEKFTINIEDASKIDEKSSVYFKGIEAGRVINKKYNENTNSVEVEVFIFEKFAKFINKSTKFYSISGVDVDFSLTNLDIKTTSLSTLVKGGVAFITLNKKAKNVNRYYNFKFYDSLKDIYKEQKYSDDGLRVIVKAKMKSSLKVNSPVYYRQLQIGSVESLKLSDDGTNVQLQLYINEKFKHLVRKNSIFYNATAFGMDISLFGVKISTETLQTLIFGGISLVTPTKYENRAQNLQEYILYDDVKKEWLEWNPKFEKL</sequence>